<reference evidence="2 3" key="1">
    <citation type="submission" date="2024-03" db="EMBL/GenBank/DDBJ databases">
        <title>Cognatishimia coralii sp. nov., a marine bacterium isolated from coral surrounding seawater.</title>
        <authorList>
            <person name="Liu X."/>
            <person name="Liu S."/>
            <person name="Sun H."/>
            <person name="Zhang Y."/>
        </authorList>
    </citation>
    <scope>NUCLEOTIDE SEQUENCE [LARGE SCALE GENOMIC DNA]</scope>
    <source>
        <strain evidence="2 3">D5M38</strain>
    </source>
</reference>
<comment type="caution">
    <text evidence="2">The sequence shown here is derived from an EMBL/GenBank/DDBJ whole genome shotgun (WGS) entry which is preliminary data.</text>
</comment>
<dbReference type="InterPro" id="IPR016130">
    <property type="entry name" value="Tyr_Pase_AS"/>
</dbReference>
<evidence type="ECO:0000313" key="3">
    <source>
        <dbReference type="Proteomes" id="UP001368270"/>
    </source>
</evidence>
<dbReference type="InterPro" id="IPR029021">
    <property type="entry name" value="Prot-tyrosine_phosphatase-like"/>
</dbReference>
<organism evidence="2 3">
    <name type="scientific">Cognatishimia coralii</name>
    <dbReference type="NCBI Taxonomy" id="3083254"/>
    <lineage>
        <taxon>Bacteria</taxon>
        <taxon>Pseudomonadati</taxon>
        <taxon>Pseudomonadota</taxon>
        <taxon>Alphaproteobacteria</taxon>
        <taxon>Rhodobacterales</taxon>
        <taxon>Paracoccaceae</taxon>
        <taxon>Cognatishimia</taxon>
    </lineage>
</organism>
<dbReference type="PROSITE" id="PS00383">
    <property type="entry name" value="TYR_PHOSPHATASE_1"/>
    <property type="match status" value="1"/>
</dbReference>
<dbReference type="Pfam" id="PF22785">
    <property type="entry name" value="Tc-R-P"/>
    <property type="match status" value="1"/>
</dbReference>
<dbReference type="EMBL" id="JBBGAZ010000014">
    <property type="protein sequence ID" value="MEJ5219975.1"/>
    <property type="molecule type" value="Genomic_DNA"/>
</dbReference>
<protein>
    <submittedName>
        <fullName evidence="2">Tyrosine-protein phosphatase</fullName>
    </submittedName>
</protein>
<sequence>MAGPIREKLLEMQRKSRAKYSHDIVDPEERKKSQHYQDWVDHGILRYRWHNFSEFAPGMYRSNHPNHERFVSYRDMGIKTVLNLRGKTHHSHYYFEAESCEKLGMSLIDIPMSARTAPTVDTLVELMDILESLSEPTLMHCKSGADRTGIAAAIYLMHILDRPVEEARKMLSFDFLHIKFSATGILDYVIDKYARRVENEPIPFRTWVVSEYEPLTARAEFDAMGFWDRTKL</sequence>
<name>A0ABU8QKP2_9RHOB</name>
<feature type="domain" description="Tyrosine specific protein phosphatases" evidence="1">
    <location>
        <begin position="121"/>
        <end position="171"/>
    </location>
</feature>
<accession>A0ABU8QKP2</accession>
<dbReference type="Gene3D" id="3.90.190.10">
    <property type="entry name" value="Protein tyrosine phosphatase superfamily"/>
    <property type="match status" value="1"/>
</dbReference>
<evidence type="ECO:0000259" key="1">
    <source>
        <dbReference type="PROSITE" id="PS50056"/>
    </source>
</evidence>
<dbReference type="PROSITE" id="PS50056">
    <property type="entry name" value="TYR_PHOSPHATASE_2"/>
    <property type="match status" value="1"/>
</dbReference>
<dbReference type="Proteomes" id="UP001368270">
    <property type="component" value="Unassembled WGS sequence"/>
</dbReference>
<evidence type="ECO:0000313" key="2">
    <source>
        <dbReference type="EMBL" id="MEJ5219975.1"/>
    </source>
</evidence>
<dbReference type="SUPFAM" id="SSF52799">
    <property type="entry name" value="(Phosphotyrosine protein) phosphatases II"/>
    <property type="match status" value="1"/>
</dbReference>
<keyword evidence="3" id="KW-1185">Reference proteome</keyword>
<proteinExistence type="predicted"/>
<dbReference type="InterPro" id="IPR000387">
    <property type="entry name" value="Tyr_Pase_dom"/>
</dbReference>
<gene>
    <name evidence="2" type="ORF">WG622_17100</name>
</gene>
<dbReference type="RefSeq" id="WP_339404629.1">
    <property type="nucleotide sequence ID" value="NZ_JBBGAZ010000014.1"/>
</dbReference>